<evidence type="ECO:0000313" key="4">
    <source>
        <dbReference type="Proteomes" id="UP000472274"/>
    </source>
</evidence>
<accession>A0A674ILL3</accession>
<name>A0A674ILL3_9SAUR</name>
<sequence length="129" mass="14286">MKSLILNVFLMVSSVLFVGVPVQKARFQRVRCRPDILSANCIEEKGPLFEISESGPNGPCSPVSCLPTVANARCFRGNEQNREPLSDPSPATSTSSFWQTEARDTQNMGFYLLPSWLIAIDGPILHEFI</sequence>
<feature type="region of interest" description="Disordered" evidence="1">
    <location>
        <begin position="77"/>
        <end position="97"/>
    </location>
</feature>
<evidence type="ECO:0000256" key="1">
    <source>
        <dbReference type="SAM" id="MobiDB-lite"/>
    </source>
</evidence>
<evidence type="ECO:0000256" key="2">
    <source>
        <dbReference type="SAM" id="SignalP"/>
    </source>
</evidence>
<reference evidence="3" key="1">
    <citation type="submission" date="2025-08" db="UniProtKB">
        <authorList>
            <consortium name="Ensembl"/>
        </authorList>
    </citation>
    <scope>IDENTIFICATION</scope>
</reference>
<dbReference type="Ensembl" id="ENSTMTT00000008752.1">
    <property type="protein sequence ID" value="ENSTMTP00000008464.1"/>
    <property type="gene ID" value="ENSTMTG00000006175.1"/>
</dbReference>
<dbReference type="InParanoid" id="A0A674ILL3"/>
<proteinExistence type="predicted"/>
<feature type="signal peptide" evidence="2">
    <location>
        <begin position="1"/>
        <end position="25"/>
    </location>
</feature>
<keyword evidence="4" id="KW-1185">Reference proteome</keyword>
<reference evidence="3" key="2">
    <citation type="submission" date="2025-09" db="UniProtKB">
        <authorList>
            <consortium name="Ensembl"/>
        </authorList>
    </citation>
    <scope>IDENTIFICATION</scope>
</reference>
<dbReference type="Pfam" id="PF04360">
    <property type="entry name" value="Serglycin"/>
    <property type="match status" value="1"/>
</dbReference>
<evidence type="ECO:0000313" key="3">
    <source>
        <dbReference type="Ensembl" id="ENSTMTP00000008464.1"/>
    </source>
</evidence>
<dbReference type="Proteomes" id="UP000472274">
    <property type="component" value="Unplaced"/>
</dbReference>
<protein>
    <submittedName>
        <fullName evidence="3">Uncharacterized protein</fullName>
    </submittedName>
</protein>
<keyword evidence="2" id="KW-0732">Signal</keyword>
<dbReference type="AlphaFoldDB" id="A0A674ILL3"/>
<feature type="chain" id="PRO_5025647169" evidence="2">
    <location>
        <begin position="26"/>
        <end position="129"/>
    </location>
</feature>
<dbReference type="InterPro" id="IPR007455">
    <property type="entry name" value="Serglycin"/>
</dbReference>
<organism evidence="3 4">
    <name type="scientific">Terrapene triunguis</name>
    <name type="common">Three-toed box turtle</name>
    <dbReference type="NCBI Taxonomy" id="2587831"/>
    <lineage>
        <taxon>Eukaryota</taxon>
        <taxon>Metazoa</taxon>
        <taxon>Chordata</taxon>
        <taxon>Craniata</taxon>
        <taxon>Vertebrata</taxon>
        <taxon>Euteleostomi</taxon>
        <taxon>Archelosauria</taxon>
        <taxon>Testudinata</taxon>
        <taxon>Testudines</taxon>
        <taxon>Cryptodira</taxon>
        <taxon>Durocryptodira</taxon>
        <taxon>Testudinoidea</taxon>
        <taxon>Emydidae</taxon>
        <taxon>Terrapene</taxon>
    </lineage>
</organism>